<dbReference type="AlphaFoldDB" id="A0A1F7YG25"/>
<proteinExistence type="predicted"/>
<accession>A0A1F7YG25</accession>
<reference evidence="1 2" key="1">
    <citation type="journal article" date="2016" name="Nat. Commun.">
        <title>Thousands of microbial genomes shed light on interconnected biogeochemical processes in an aquifer system.</title>
        <authorList>
            <person name="Anantharaman K."/>
            <person name="Brown C.T."/>
            <person name="Hug L.A."/>
            <person name="Sharon I."/>
            <person name="Castelle C.J."/>
            <person name="Probst A.J."/>
            <person name="Thomas B.C."/>
            <person name="Singh A."/>
            <person name="Wilkins M.J."/>
            <person name="Karaoz U."/>
            <person name="Brodie E.L."/>
            <person name="Williams K.H."/>
            <person name="Hubbard S.S."/>
            <person name="Banfield J.F."/>
        </authorList>
    </citation>
    <scope>NUCLEOTIDE SEQUENCE [LARGE SCALE GENOMIC DNA]</scope>
</reference>
<organism evidence="1 2">
    <name type="scientific">Candidatus Woesebacteria bacterium RIFCSPHIGHO2_01_FULL_40_22</name>
    <dbReference type="NCBI Taxonomy" id="1802499"/>
    <lineage>
        <taxon>Bacteria</taxon>
        <taxon>Candidatus Woeseibacteriota</taxon>
    </lineage>
</organism>
<protein>
    <submittedName>
        <fullName evidence="1">Uncharacterized protein</fullName>
    </submittedName>
</protein>
<evidence type="ECO:0000313" key="1">
    <source>
        <dbReference type="EMBL" id="OGM26296.1"/>
    </source>
</evidence>
<sequence>MFSDPIKFYLVRDSKIGSLKDDFRKIINDLATYGDIGFNQASEGDVTLSFTETPIKANLKTSINVKNQDYVSSQQIILTCERKDNVSVNILKNITSRIGYRIFNPQNNYFLVNNPGIIDLTTFDVEEKVLKIFKNYELTPLFQFQNSLVYFAQDNKGNIRFINRNLLEHLLEQPADLPKQKDFSVIVAKDVGHFVALFDRGVIPTTFYEYFFNQVILLNLSGVNIHKTEKEIYVAPLFFQYSSSKQNFTSLKSEKDFSRQDKLHKGRSVRVYLQKLLKDFKIKNTILAVKIARNISYVFNQKGVLTPRLNVNVFLDE</sequence>
<gene>
    <name evidence="1" type="ORF">A2628_03785</name>
</gene>
<dbReference type="EMBL" id="MGGL01000014">
    <property type="protein sequence ID" value="OGM26296.1"/>
    <property type="molecule type" value="Genomic_DNA"/>
</dbReference>
<name>A0A1F7YG25_9BACT</name>
<comment type="caution">
    <text evidence="1">The sequence shown here is derived from an EMBL/GenBank/DDBJ whole genome shotgun (WGS) entry which is preliminary data.</text>
</comment>
<evidence type="ECO:0000313" key="2">
    <source>
        <dbReference type="Proteomes" id="UP000179221"/>
    </source>
</evidence>
<dbReference type="Proteomes" id="UP000179221">
    <property type="component" value="Unassembled WGS sequence"/>
</dbReference>